<feature type="region of interest" description="Disordered" evidence="1">
    <location>
        <begin position="44"/>
        <end position="71"/>
    </location>
</feature>
<feature type="domain" description="DUF6287" evidence="3">
    <location>
        <begin position="80"/>
        <end position="113"/>
    </location>
</feature>
<keyword evidence="5" id="KW-1185">Reference proteome</keyword>
<organism evidence="4 5">
    <name type="scientific">Streptococcus pluranimalium</name>
    <dbReference type="NCBI Taxonomy" id="82348"/>
    <lineage>
        <taxon>Bacteria</taxon>
        <taxon>Bacillati</taxon>
        <taxon>Bacillota</taxon>
        <taxon>Bacilli</taxon>
        <taxon>Lactobacillales</taxon>
        <taxon>Streptococcaceae</taxon>
        <taxon>Streptococcus</taxon>
    </lineage>
</organism>
<keyword evidence="2" id="KW-1133">Transmembrane helix</keyword>
<keyword evidence="2" id="KW-0472">Membrane</keyword>
<gene>
    <name evidence="4" type="ORF">C0J00_09910</name>
</gene>
<reference evidence="4 5" key="2">
    <citation type="submission" date="2018-02" db="EMBL/GenBank/DDBJ databases">
        <title>Whole genome sequencing analysis of Streptococcus pluranimalium isolated from cattle infected mastitis in China.</title>
        <authorList>
            <person name="Zhang J.-R."/>
            <person name="Hu G.-Z."/>
        </authorList>
    </citation>
    <scope>NUCLEOTIDE SEQUENCE [LARGE SCALE GENOMIC DNA]</scope>
    <source>
        <strain evidence="4 5">TH11417</strain>
    </source>
</reference>
<feature type="transmembrane region" description="Helical" evidence="2">
    <location>
        <begin position="7"/>
        <end position="29"/>
    </location>
</feature>
<dbReference type="InterPro" id="IPR046254">
    <property type="entry name" value="DUF6287"/>
</dbReference>
<dbReference type="RefSeq" id="WP_104968695.1">
    <property type="nucleotide sequence ID" value="NZ_CP025536.1"/>
</dbReference>
<proteinExistence type="predicted"/>
<dbReference type="OrthoDB" id="2224883at2"/>
<evidence type="ECO:0000256" key="2">
    <source>
        <dbReference type="SAM" id="Phobius"/>
    </source>
</evidence>
<evidence type="ECO:0000259" key="3">
    <source>
        <dbReference type="Pfam" id="PF19804"/>
    </source>
</evidence>
<evidence type="ECO:0000313" key="5">
    <source>
        <dbReference type="Proteomes" id="UP000238956"/>
    </source>
</evidence>
<accession>A0A2L0D738</accession>
<dbReference type="EMBL" id="CP025536">
    <property type="protein sequence ID" value="AUW97391.1"/>
    <property type="molecule type" value="Genomic_DNA"/>
</dbReference>
<sequence length="317" mass="35153">MKKGSLWVLSVLAGTIVLFSVMIIGYYILKSSNEPVATTVTNQLATKASETSSTTTTSTTKETTTTTSSTENITELVSEQGMNISEMKRGNFSSIQGTWFASDGAKFIIASDGSVNEVQYITDIRETVPDGSIATAYLVNKSNVGKSYLLSFRLASSGSKEPECIVLFDDDDNNGSSGQTYYRDLSASSEQDIPTATEKDYMMAYAIDTIEKYRKDVNKSLVERKDYIADSFTSKDNSYYLETVDYILNQSAVDGIKSYDSTTDSITDLQYTKDTITFTLNYTTTTNYTDGRPSTTDSFTRYYTLKYVDGVFLIEKF</sequence>
<protein>
    <recommendedName>
        <fullName evidence="3">DUF6287 domain-containing protein</fullName>
    </recommendedName>
</protein>
<evidence type="ECO:0000256" key="1">
    <source>
        <dbReference type="SAM" id="MobiDB-lite"/>
    </source>
</evidence>
<evidence type="ECO:0000313" key="4">
    <source>
        <dbReference type="EMBL" id="AUW97391.1"/>
    </source>
</evidence>
<dbReference type="GeneID" id="98394221"/>
<keyword evidence="2" id="KW-0812">Transmembrane</keyword>
<name>A0A2L0D738_9STRE</name>
<reference evidence="4 5" key="1">
    <citation type="submission" date="2017-12" db="EMBL/GenBank/DDBJ databases">
        <authorList>
            <person name="Hurst M.R.H."/>
        </authorList>
    </citation>
    <scope>NUCLEOTIDE SEQUENCE [LARGE SCALE GENOMIC DNA]</scope>
    <source>
        <strain evidence="4 5">TH11417</strain>
    </source>
</reference>
<feature type="compositionally biased region" description="Low complexity" evidence="1">
    <location>
        <begin position="45"/>
        <end position="70"/>
    </location>
</feature>
<dbReference type="Proteomes" id="UP000238956">
    <property type="component" value="Chromosome"/>
</dbReference>
<dbReference type="AlphaFoldDB" id="A0A2L0D738"/>
<dbReference type="Pfam" id="PF19804">
    <property type="entry name" value="DUF6287"/>
    <property type="match status" value="1"/>
</dbReference>
<dbReference type="KEGG" id="splr:C0J00_09910"/>